<dbReference type="SUPFAM" id="SSF56784">
    <property type="entry name" value="HAD-like"/>
    <property type="match status" value="1"/>
</dbReference>
<evidence type="ECO:0000313" key="5">
    <source>
        <dbReference type="Proteomes" id="UP000295657"/>
    </source>
</evidence>
<dbReference type="PANTHER" id="PTHR46470">
    <property type="entry name" value="N-ACYLNEURAMINATE-9-PHOSPHATASE"/>
    <property type="match status" value="1"/>
</dbReference>
<comment type="caution">
    <text evidence="4">The sequence shown here is derived from an EMBL/GenBank/DDBJ whole genome shotgun (WGS) entry which is preliminary data.</text>
</comment>
<dbReference type="Proteomes" id="UP000295657">
    <property type="component" value="Unassembled WGS sequence"/>
</dbReference>
<dbReference type="GO" id="GO:0016787">
    <property type="term" value="F:hydrolase activity"/>
    <property type="evidence" value="ECO:0007669"/>
    <property type="project" value="UniProtKB-KW"/>
</dbReference>
<evidence type="ECO:0000313" key="4">
    <source>
        <dbReference type="EMBL" id="TDQ59609.1"/>
    </source>
</evidence>
<dbReference type="InterPro" id="IPR023214">
    <property type="entry name" value="HAD_sf"/>
</dbReference>
<dbReference type="SFLD" id="SFLDS00003">
    <property type="entry name" value="Haloacid_Dehalogenase"/>
    <property type="match status" value="1"/>
</dbReference>
<gene>
    <name evidence="4" type="ORF">EDC45_0266</name>
</gene>
<keyword evidence="5" id="KW-1185">Reference proteome</keyword>
<name>A0A4R6VFQ4_9PAST</name>
<evidence type="ECO:0000256" key="2">
    <source>
        <dbReference type="ARBA" id="ARBA00022801"/>
    </source>
</evidence>
<dbReference type="InterPro" id="IPR036412">
    <property type="entry name" value="HAD-like_sf"/>
</dbReference>
<sequence>MMKFYRSLRPFQVISFDLDDTLYDNSQVIIEAERHCIEFLRQSADIALDGEKWNACRQQIAQQQPRLCEDVTAWRIETIQTLLRQANKRPEEIRLICNRTMQAFLQRRHAIRLPQQSMDILNRLKKRVKLAALTNGNLEPARIGLNQFDLVLQGGKQGRAKPHADLFRQTAAYFNVPTHQILHIGDNLITDVQGAVQAGCQSVWINLSGRNLNFFPEAGLLPDLEIDDLGALLKL</sequence>
<protein>
    <submittedName>
        <fullName evidence="4">Putative hydrolase of the HAD superfamily</fullName>
    </submittedName>
</protein>
<dbReference type="InterPro" id="IPR006439">
    <property type="entry name" value="HAD-SF_hydro_IA"/>
</dbReference>
<dbReference type="SFLD" id="SFLDG01129">
    <property type="entry name" value="C1.5:_HAD__Beta-PGM__Phosphata"/>
    <property type="match status" value="1"/>
</dbReference>
<dbReference type="Gene3D" id="3.40.50.1000">
    <property type="entry name" value="HAD superfamily/HAD-like"/>
    <property type="match status" value="1"/>
</dbReference>
<dbReference type="Pfam" id="PF00702">
    <property type="entry name" value="Hydrolase"/>
    <property type="match status" value="1"/>
</dbReference>
<keyword evidence="3" id="KW-0460">Magnesium</keyword>
<dbReference type="PANTHER" id="PTHR46470:SF4">
    <property type="entry name" value="5-AMINO-6-(5-PHOSPHO-D-RIBITYLAMINO)URACIL PHOSPHATASE YIGB"/>
    <property type="match status" value="1"/>
</dbReference>
<dbReference type="Gene3D" id="1.20.120.1600">
    <property type="match status" value="1"/>
</dbReference>
<evidence type="ECO:0000256" key="3">
    <source>
        <dbReference type="ARBA" id="ARBA00022842"/>
    </source>
</evidence>
<organism evidence="4 5">
    <name type="scientific">Mesocricetibacter intestinalis</name>
    <dbReference type="NCBI Taxonomy" id="1521930"/>
    <lineage>
        <taxon>Bacteria</taxon>
        <taxon>Pseudomonadati</taxon>
        <taxon>Pseudomonadota</taxon>
        <taxon>Gammaproteobacteria</taxon>
        <taxon>Pasteurellales</taxon>
        <taxon>Pasteurellaceae</taxon>
        <taxon>Mesocricetibacter</taxon>
    </lineage>
</organism>
<reference evidence="4 5" key="1">
    <citation type="submission" date="2019-03" db="EMBL/GenBank/DDBJ databases">
        <title>Genomic Encyclopedia of Type Strains, Phase IV (KMG-IV): sequencing the most valuable type-strain genomes for metagenomic binning, comparative biology and taxonomic classification.</title>
        <authorList>
            <person name="Goeker M."/>
        </authorList>
    </citation>
    <scope>NUCLEOTIDE SEQUENCE [LARGE SCALE GENOMIC DNA]</scope>
    <source>
        <strain evidence="4 5">DSM 28403</strain>
    </source>
</reference>
<dbReference type="InterPro" id="IPR051400">
    <property type="entry name" value="HAD-like_hydrolase"/>
</dbReference>
<dbReference type="NCBIfam" id="TIGR01549">
    <property type="entry name" value="HAD-SF-IA-v1"/>
    <property type="match status" value="1"/>
</dbReference>
<comment type="cofactor">
    <cofactor evidence="1">
        <name>Mg(2+)</name>
        <dbReference type="ChEBI" id="CHEBI:18420"/>
    </cofactor>
</comment>
<dbReference type="GO" id="GO:0009231">
    <property type="term" value="P:riboflavin biosynthetic process"/>
    <property type="evidence" value="ECO:0007669"/>
    <property type="project" value="TreeGrafter"/>
</dbReference>
<proteinExistence type="predicted"/>
<dbReference type="AlphaFoldDB" id="A0A4R6VFQ4"/>
<accession>A0A4R6VFQ4</accession>
<keyword evidence="2 4" id="KW-0378">Hydrolase</keyword>
<evidence type="ECO:0000256" key="1">
    <source>
        <dbReference type="ARBA" id="ARBA00001946"/>
    </source>
</evidence>
<dbReference type="EMBL" id="SNYQ01000001">
    <property type="protein sequence ID" value="TDQ59609.1"/>
    <property type="molecule type" value="Genomic_DNA"/>
</dbReference>